<protein>
    <submittedName>
        <fullName evidence="2">Uncharacterized protein</fullName>
    </submittedName>
</protein>
<organism evidence="2 3">
    <name type="scientific">Actinacidiphila bryophytorum</name>
    <dbReference type="NCBI Taxonomy" id="1436133"/>
    <lineage>
        <taxon>Bacteria</taxon>
        <taxon>Bacillati</taxon>
        <taxon>Actinomycetota</taxon>
        <taxon>Actinomycetes</taxon>
        <taxon>Kitasatosporales</taxon>
        <taxon>Streptomycetaceae</taxon>
        <taxon>Actinacidiphila</taxon>
    </lineage>
</organism>
<evidence type="ECO:0000313" key="3">
    <source>
        <dbReference type="Proteomes" id="UP001153328"/>
    </source>
</evidence>
<proteinExistence type="predicted"/>
<keyword evidence="3" id="KW-1185">Reference proteome</keyword>
<gene>
    <name evidence="2" type="ORF">SBRY_20215</name>
</gene>
<feature type="region of interest" description="Disordered" evidence="1">
    <location>
        <begin position="72"/>
        <end position="124"/>
    </location>
</feature>
<comment type="caution">
    <text evidence="2">The sequence shown here is derived from an EMBL/GenBank/DDBJ whole genome shotgun (WGS) entry which is preliminary data.</text>
</comment>
<evidence type="ECO:0000256" key="1">
    <source>
        <dbReference type="SAM" id="MobiDB-lite"/>
    </source>
</evidence>
<name>A0A9W4E5L7_9ACTN</name>
<dbReference type="EMBL" id="CAJVAX010000012">
    <property type="protein sequence ID" value="CAG7625975.1"/>
    <property type="molecule type" value="Genomic_DNA"/>
</dbReference>
<dbReference type="AlphaFoldDB" id="A0A9W4E5L7"/>
<sequence length="124" mass="14333">MPHRPVSRDAHRRAASRDDRFSVIWSKSLNAYESYLQMTVFLSLRRRRHRERRTGRCGTRVGSSARVRVVTRHRARVRAPRSACTALSSARRQRETHETRERPSGAQSDSGAQEFQPLLGRQPP</sequence>
<dbReference type="Proteomes" id="UP001153328">
    <property type="component" value="Unassembled WGS sequence"/>
</dbReference>
<feature type="compositionally biased region" description="Basic and acidic residues" evidence="1">
    <location>
        <begin position="92"/>
        <end position="103"/>
    </location>
</feature>
<accession>A0A9W4E5L7</accession>
<reference evidence="2" key="1">
    <citation type="submission" date="2021-06" db="EMBL/GenBank/DDBJ databases">
        <authorList>
            <person name="Arsene-Ploetze F."/>
        </authorList>
    </citation>
    <scope>NUCLEOTIDE SEQUENCE</scope>
    <source>
        <strain evidence="2">SBRY1</strain>
    </source>
</reference>
<evidence type="ECO:0000313" key="2">
    <source>
        <dbReference type="EMBL" id="CAG7625975.1"/>
    </source>
</evidence>